<dbReference type="AlphaFoldDB" id="A0A834J4T3"/>
<proteinExistence type="predicted"/>
<reference evidence="1" key="1">
    <citation type="journal article" date="2020" name="G3 (Bethesda)">
        <title>High-Quality Assemblies for Three Invasive Social Wasps from the &lt;i&gt;Vespula&lt;/i&gt; Genus.</title>
        <authorList>
            <person name="Harrop T.W.R."/>
            <person name="Guhlin J."/>
            <person name="McLaughlin G.M."/>
            <person name="Permina E."/>
            <person name="Stockwell P."/>
            <person name="Gilligan J."/>
            <person name="Le Lec M.F."/>
            <person name="Gruber M.A.M."/>
            <person name="Quinn O."/>
            <person name="Lovegrove M."/>
            <person name="Duncan E.J."/>
            <person name="Remnant E.J."/>
            <person name="Van Eeckhoven J."/>
            <person name="Graham B."/>
            <person name="Knapp R.A."/>
            <person name="Langford K.W."/>
            <person name="Kronenberg Z."/>
            <person name="Press M.O."/>
            <person name="Eacker S.M."/>
            <person name="Wilson-Rankin E.E."/>
            <person name="Purcell J."/>
            <person name="Lester P.J."/>
            <person name="Dearden P.K."/>
        </authorList>
    </citation>
    <scope>NUCLEOTIDE SEQUENCE</scope>
    <source>
        <strain evidence="1">Linc-1</strain>
    </source>
</reference>
<organism evidence="1 2">
    <name type="scientific">Vespula germanica</name>
    <name type="common">German yellow jacket</name>
    <name type="synonym">Paravespula germanica</name>
    <dbReference type="NCBI Taxonomy" id="30212"/>
    <lineage>
        <taxon>Eukaryota</taxon>
        <taxon>Metazoa</taxon>
        <taxon>Ecdysozoa</taxon>
        <taxon>Arthropoda</taxon>
        <taxon>Hexapoda</taxon>
        <taxon>Insecta</taxon>
        <taxon>Pterygota</taxon>
        <taxon>Neoptera</taxon>
        <taxon>Endopterygota</taxon>
        <taxon>Hymenoptera</taxon>
        <taxon>Apocrita</taxon>
        <taxon>Aculeata</taxon>
        <taxon>Vespoidea</taxon>
        <taxon>Vespidae</taxon>
        <taxon>Vespinae</taxon>
        <taxon>Vespula</taxon>
    </lineage>
</organism>
<evidence type="ECO:0000313" key="2">
    <source>
        <dbReference type="Proteomes" id="UP000617340"/>
    </source>
</evidence>
<gene>
    <name evidence="1" type="ORF">HZH68_016472</name>
</gene>
<name>A0A834J4T3_VESGE</name>
<protein>
    <submittedName>
        <fullName evidence="1">Uncharacterized protein</fullName>
    </submittedName>
</protein>
<sequence length="147" mass="16462">MVPTNKMFLFRRNANACPRNLLQKRERESIASRTAKGIRALIGPPDVNHPRAVQCPASFPSLPLFLLPYLISTTLLHPRSTSYDFTATSRCSSARCQALSSRFSRRIQISAGPASPKHFFLKHDDVARKLYPMSFLDIIVSGDADDE</sequence>
<keyword evidence="2" id="KW-1185">Reference proteome</keyword>
<dbReference type="Proteomes" id="UP000617340">
    <property type="component" value="Unassembled WGS sequence"/>
</dbReference>
<accession>A0A834J4T3</accession>
<comment type="caution">
    <text evidence="1">The sequence shown here is derived from an EMBL/GenBank/DDBJ whole genome shotgun (WGS) entry which is preliminary data.</text>
</comment>
<evidence type="ECO:0000313" key="1">
    <source>
        <dbReference type="EMBL" id="KAF7380607.1"/>
    </source>
</evidence>
<dbReference type="EMBL" id="JACSDZ010000023">
    <property type="protein sequence ID" value="KAF7380607.1"/>
    <property type="molecule type" value="Genomic_DNA"/>
</dbReference>